<name>A0ABT5K9A9_9BURK</name>
<protein>
    <submittedName>
        <fullName evidence="2">Uncharacterized protein</fullName>
    </submittedName>
</protein>
<sequence>MTPIKLRIASGAFGGLALFILLLLWASRQTLSLHGGLFWIGASLNFLIFALEPARLFGPAFGERMQQKPLTAALNAMTTLLWLLAGLAWLLAQF</sequence>
<keyword evidence="3" id="KW-1185">Reference proteome</keyword>
<proteinExistence type="predicted"/>
<keyword evidence="1" id="KW-0812">Transmembrane</keyword>
<dbReference type="Proteomes" id="UP001221189">
    <property type="component" value="Unassembled WGS sequence"/>
</dbReference>
<gene>
    <name evidence="2" type="ORF">PRZ03_02405</name>
</gene>
<comment type="caution">
    <text evidence="2">The sequence shown here is derived from an EMBL/GenBank/DDBJ whole genome shotgun (WGS) entry which is preliminary data.</text>
</comment>
<feature type="transmembrane region" description="Helical" evidence="1">
    <location>
        <begin position="7"/>
        <end position="25"/>
    </location>
</feature>
<accession>A0ABT5K9A9</accession>
<keyword evidence="1" id="KW-1133">Transmembrane helix</keyword>
<dbReference type="EMBL" id="JAQQXT010000001">
    <property type="protein sequence ID" value="MDC8770408.1"/>
    <property type="molecule type" value="Genomic_DNA"/>
</dbReference>
<keyword evidence="1" id="KW-0472">Membrane</keyword>
<evidence type="ECO:0000256" key="1">
    <source>
        <dbReference type="SAM" id="Phobius"/>
    </source>
</evidence>
<feature type="transmembrane region" description="Helical" evidence="1">
    <location>
        <begin position="31"/>
        <end position="51"/>
    </location>
</feature>
<evidence type="ECO:0000313" key="2">
    <source>
        <dbReference type="EMBL" id="MDC8770408.1"/>
    </source>
</evidence>
<organism evidence="2 3">
    <name type="scientific">Roseateles albus</name>
    <dbReference type="NCBI Taxonomy" id="2987525"/>
    <lineage>
        <taxon>Bacteria</taxon>
        <taxon>Pseudomonadati</taxon>
        <taxon>Pseudomonadota</taxon>
        <taxon>Betaproteobacteria</taxon>
        <taxon>Burkholderiales</taxon>
        <taxon>Sphaerotilaceae</taxon>
        <taxon>Roseateles</taxon>
    </lineage>
</organism>
<evidence type="ECO:0000313" key="3">
    <source>
        <dbReference type="Proteomes" id="UP001221189"/>
    </source>
</evidence>
<dbReference type="RefSeq" id="WP_273598853.1">
    <property type="nucleotide sequence ID" value="NZ_JAQQXT010000001.1"/>
</dbReference>
<feature type="transmembrane region" description="Helical" evidence="1">
    <location>
        <begin position="72"/>
        <end position="92"/>
    </location>
</feature>
<reference evidence="2 3" key="1">
    <citation type="submission" date="2022-10" db="EMBL/GenBank/DDBJ databases">
        <title>Paucibacter sp. hw1 Genome sequencing.</title>
        <authorList>
            <person name="Park S."/>
        </authorList>
    </citation>
    <scope>NUCLEOTIDE SEQUENCE [LARGE SCALE GENOMIC DNA]</scope>
    <source>
        <strain evidence="3">hw1</strain>
    </source>
</reference>